<sequence length="96" mass="10237">MRPTNAALAILALFFLLTMFKPLEAARILDEEEEELMKRGSLLLQSLQRGPVPPSGSGPGTHIPATNTLGHKGFAGQAMPPPAHPQHTVQFGVATN</sequence>
<name>A0ACB7Z9Y4_9ERIC</name>
<dbReference type="Proteomes" id="UP000828048">
    <property type="component" value="Chromosome 12"/>
</dbReference>
<reference evidence="1 2" key="1">
    <citation type="journal article" date="2021" name="Hortic Res">
        <title>High-quality reference genome and annotation aids understanding of berry development for evergreen blueberry (Vaccinium darrowii).</title>
        <authorList>
            <person name="Yu J."/>
            <person name="Hulse-Kemp A.M."/>
            <person name="Babiker E."/>
            <person name="Staton M."/>
        </authorList>
    </citation>
    <scope>NUCLEOTIDE SEQUENCE [LARGE SCALE GENOMIC DNA]</scope>
    <source>
        <strain evidence="2">cv. NJ 8807/NJ 8810</strain>
        <tissue evidence="1">Young leaf</tissue>
    </source>
</reference>
<dbReference type="EMBL" id="CM037162">
    <property type="protein sequence ID" value="KAH7862555.1"/>
    <property type="molecule type" value="Genomic_DNA"/>
</dbReference>
<comment type="caution">
    <text evidence="1">The sequence shown here is derived from an EMBL/GenBank/DDBJ whole genome shotgun (WGS) entry which is preliminary data.</text>
</comment>
<organism evidence="1 2">
    <name type="scientific">Vaccinium darrowii</name>
    <dbReference type="NCBI Taxonomy" id="229202"/>
    <lineage>
        <taxon>Eukaryota</taxon>
        <taxon>Viridiplantae</taxon>
        <taxon>Streptophyta</taxon>
        <taxon>Embryophyta</taxon>
        <taxon>Tracheophyta</taxon>
        <taxon>Spermatophyta</taxon>
        <taxon>Magnoliopsida</taxon>
        <taxon>eudicotyledons</taxon>
        <taxon>Gunneridae</taxon>
        <taxon>Pentapetalae</taxon>
        <taxon>asterids</taxon>
        <taxon>Ericales</taxon>
        <taxon>Ericaceae</taxon>
        <taxon>Vaccinioideae</taxon>
        <taxon>Vaccinieae</taxon>
        <taxon>Vaccinium</taxon>
    </lineage>
</organism>
<protein>
    <submittedName>
        <fullName evidence="1">Uncharacterized protein</fullName>
    </submittedName>
</protein>
<keyword evidence="2" id="KW-1185">Reference proteome</keyword>
<evidence type="ECO:0000313" key="2">
    <source>
        <dbReference type="Proteomes" id="UP000828048"/>
    </source>
</evidence>
<accession>A0ACB7Z9Y4</accession>
<evidence type="ECO:0000313" key="1">
    <source>
        <dbReference type="EMBL" id="KAH7862555.1"/>
    </source>
</evidence>
<gene>
    <name evidence="1" type="ORF">Vadar_006391</name>
</gene>
<proteinExistence type="predicted"/>